<name>A0A2W5QGU5_VARPD</name>
<dbReference type="EMBL" id="QFPP01000050">
    <property type="protein sequence ID" value="PZQ76518.1"/>
    <property type="molecule type" value="Genomic_DNA"/>
</dbReference>
<sequence>MENSGSKPITSLNTDAIPAPSDTDLVDLAGHHREVPARKPSCLRLAVKPPLSRAGDYIELRAEMNLLCGLTACSAEQSNNGTFKPIDYEILVHPCNE</sequence>
<proteinExistence type="predicted"/>
<gene>
    <name evidence="2" type="ORF">DI563_06840</name>
</gene>
<dbReference type="AlphaFoldDB" id="A0A2W5QGU5"/>
<feature type="compositionally biased region" description="Polar residues" evidence="1">
    <location>
        <begin position="1"/>
        <end position="14"/>
    </location>
</feature>
<evidence type="ECO:0000313" key="3">
    <source>
        <dbReference type="Proteomes" id="UP000249135"/>
    </source>
</evidence>
<evidence type="ECO:0000256" key="1">
    <source>
        <dbReference type="SAM" id="MobiDB-lite"/>
    </source>
</evidence>
<feature type="region of interest" description="Disordered" evidence="1">
    <location>
        <begin position="1"/>
        <end position="24"/>
    </location>
</feature>
<accession>A0A2W5QGU5</accession>
<dbReference type="Proteomes" id="UP000249135">
    <property type="component" value="Unassembled WGS sequence"/>
</dbReference>
<comment type="caution">
    <text evidence="2">The sequence shown here is derived from an EMBL/GenBank/DDBJ whole genome shotgun (WGS) entry which is preliminary data.</text>
</comment>
<evidence type="ECO:0000313" key="2">
    <source>
        <dbReference type="EMBL" id="PZQ76518.1"/>
    </source>
</evidence>
<evidence type="ECO:0008006" key="4">
    <source>
        <dbReference type="Google" id="ProtNLM"/>
    </source>
</evidence>
<organism evidence="2 3">
    <name type="scientific">Variovorax paradoxus</name>
    <dbReference type="NCBI Taxonomy" id="34073"/>
    <lineage>
        <taxon>Bacteria</taxon>
        <taxon>Pseudomonadati</taxon>
        <taxon>Pseudomonadota</taxon>
        <taxon>Betaproteobacteria</taxon>
        <taxon>Burkholderiales</taxon>
        <taxon>Comamonadaceae</taxon>
        <taxon>Variovorax</taxon>
    </lineage>
</organism>
<protein>
    <recommendedName>
        <fullName evidence="4">DUF1989 domain-containing protein</fullName>
    </recommendedName>
</protein>
<reference evidence="2 3" key="1">
    <citation type="submission" date="2017-08" db="EMBL/GenBank/DDBJ databases">
        <title>Infants hospitalized years apart are colonized by the same room-sourced microbial strains.</title>
        <authorList>
            <person name="Brooks B."/>
            <person name="Olm M.R."/>
            <person name="Firek B.A."/>
            <person name="Baker R."/>
            <person name="Thomas B.C."/>
            <person name="Morowitz M.J."/>
            <person name="Banfield J.F."/>
        </authorList>
    </citation>
    <scope>NUCLEOTIDE SEQUENCE [LARGE SCALE GENOMIC DNA]</scope>
    <source>
        <strain evidence="2">S2_005_003_R2_41</strain>
    </source>
</reference>